<dbReference type="GO" id="GO:0016020">
    <property type="term" value="C:membrane"/>
    <property type="evidence" value="ECO:0007669"/>
    <property type="project" value="UniProtKB-SubCell"/>
</dbReference>
<feature type="transmembrane region" description="Helical" evidence="6">
    <location>
        <begin position="455"/>
        <end position="474"/>
    </location>
</feature>
<dbReference type="EMBL" id="ML978068">
    <property type="protein sequence ID" value="KAF2017857.1"/>
    <property type="molecule type" value="Genomic_DNA"/>
</dbReference>
<dbReference type="RefSeq" id="XP_033386196.1">
    <property type="nucleotide sequence ID" value="XM_033527590.1"/>
</dbReference>
<evidence type="ECO:0008006" key="9">
    <source>
        <dbReference type="Google" id="ProtNLM"/>
    </source>
</evidence>
<accession>A0A6A5XYE8</accession>
<evidence type="ECO:0000313" key="8">
    <source>
        <dbReference type="Proteomes" id="UP000799778"/>
    </source>
</evidence>
<name>A0A6A5XYE8_9PLEO</name>
<dbReference type="SUPFAM" id="SSF144083">
    <property type="entry name" value="Magnesium transport protein CorA, transmembrane region"/>
    <property type="match status" value="1"/>
</dbReference>
<dbReference type="Proteomes" id="UP000799778">
    <property type="component" value="Unassembled WGS sequence"/>
</dbReference>
<organism evidence="7 8">
    <name type="scientific">Aaosphaeria arxii CBS 175.79</name>
    <dbReference type="NCBI Taxonomy" id="1450172"/>
    <lineage>
        <taxon>Eukaryota</taxon>
        <taxon>Fungi</taxon>
        <taxon>Dikarya</taxon>
        <taxon>Ascomycota</taxon>
        <taxon>Pezizomycotina</taxon>
        <taxon>Dothideomycetes</taxon>
        <taxon>Pleosporomycetidae</taxon>
        <taxon>Pleosporales</taxon>
        <taxon>Pleosporales incertae sedis</taxon>
        <taxon>Aaosphaeria</taxon>
    </lineage>
</organism>
<feature type="region of interest" description="Disordered" evidence="5">
    <location>
        <begin position="492"/>
        <end position="511"/>
    </location>
</feature>
<comment type="subcellular location">
    <subcellularLocation>
        <location evidence="1">Membrane</location>
        <topology evidence="1">Multi-pass membrane protein</topology>
    </subcellularLocation>
</comment>
<sequence length="511" mass="58196">MEKQTRAYQARATSAVQNRLFAPQSQVARAIRHPWMEGASSGTSRLQIFEVEGNLSGVTDERSADNSVRDLLMDWTSAPEEAVPGQGTRVTRRIIIVEDLIPRIAELLGVRLDIPPEFFLAHCDEFVNLSIVDATCTVQSGKYWRVPIPQRRALPVNFSGPYGIWHLECGVFGRQDALLSEAVGSLRYMSHASCWATTYGDGSWTILVLLDPHQAIIRRKENPSHCIELQNYPYLRKLCAEVFPSASGDAPTWPDHRPIFDALVKAHSEVPITVDSDPFSGTTYLRNLVRSSWDERIRRNELGVHDQLYQDATRQHVASKSEDLDGELYQALIQNRQDIQENRKFLREISQAFFYQDWDQQTGNVNANALSLAINREKKLWEILDEKLVIAEVTIANHMEMHAQRAAMRSAFTANRQARSAGQLTKIATVIVPCTFVASIFSMGGSFAAGERLFYVYWLISIPVTVCLLTWVLHDWQPLFERFKESWTARRDGRRSQLRDEEKGGKREKQF</sequence>
<dbReference type="Gene3D" id="1.20.58.340">
    <property type="entry name" value="Magnesium transport protein CorA, transmembrane region"/>
    <property type="match status" value="1"/>
</dbReference>
<feature type="transmembrane region" description="Helical" evidence="6">
    <location>
        <begin position="427"/>
        <end position="449"/>
    </location>
</feature>
<reference evidence="7" key="1">
    <citation type="journal article" date="2020" name="Stud. Mycol.">
        <title>101 Dothideomycetes genomes: a test case for predicting lifestyles and emergence of pathogens.</title>
        <authorList>
            <person name="Haridas S."/>
            <person name="Albert R."/>
            <person name="Binder M."/>
            <person name="Bloem J."/>
            <person name="Labutti K."/>
            <person name="Salamov A."/>
            <person name="Andreopoulos B."/>
            <person name="Baker S."/>
            <person name="Barry K."/>
            <person name="Bills G."/>
            <person name="Bluhm B."/>
            <person name="Cannon C."/>
            <person name="Castanera R."/>
            <person name="Culley D."/>
            <person name="Daum C."/>
            <person name="Ezra D."/>
            <person name="Gonzalez J."/>
            <person name="Henrissat B."/>
            <person name="Kuo A."/>
            <person name="Liang C."/>
            <person name="Lipzen A."/>
            <person name="Lutzoni F."/>
            <person name="Magnuson J."/>
            <person name="Mondo S."/>
            <person name="Nolan M."/>
            <person name="Ohm R."/>
            <person name="Pangilinan J."/>
            <person name="Park H.-J."/>
            <person name="Ramirez L."/>
            <person name="Alfaro M."/>
            <person name="Sun H."/>
            <person name="Tritt A."/>
            <person name="Yoshinaga Y."/>
            <person name="Zwiers L.-H."/>
            <person name="Turgeon B."/>
            <person name="Goodwin S."/>
            <person name="Spatafora J."/>
            <person name="Crous P."/>
            <person name="Grigoriev I."/>
        </authorList>
    </citation>
    <scope>NUCLEOTIDE SEQUENCE</scope>
    <source>
        <strain evidence="7">CBS 175.79</strain>
    </source>
</reference>
<evidence type="ECO:0000256" key="3">
    <source>
        <dbReference type="ARBA" id="ARBA00022989"/>
    </source>
</evidence>
<proteinExistence type="predicted"/>
<dbReference type="GeneID" id="54284987"/>
<dbReference type="InterPro" id="IPR045863">
    <property type="entry name" value="CorA_TM1_TM2"/>
</dbReference>
<keyword evidence="4 6" id="KW-0472">Membrane</keyword>
<protein>
    <recommendedName>
        <fullName evidence="9">Cora-domain-containing protein</fullName>
    </recommendedName>
</protein>
<evidence type="ECO:0000256" key="1">
    <source>
        <dbReference type="ARBA" id="ARBA00004141"/>
    </source>
</evidence>
<evidence type="ECO:0000256" key="5">
    <source>
        <dbReference type="SAM" id="MobiDB-lite"/>
    </source>
</evidence>
<gene>
    <name evidence="7" type="ORF">BU24DRAFT_420919</name>
</gene>
<keyword evidence="8" id="KW-1185">Reference proteome</keyword>
<dbReference type="AlphaFoldDB" id="A0A6A5XYE8"/>
<keyword evidence="2 6" id="KW-0812">Transmembrane</keyword>
<dbReference type="OrthoDB" id="5428055at2759"/>
<evidence type="ECO:0000313" key="7">
    <source>
        <dbReference type="EMBL" id="KAF2017857.1"/>
    </source>
</evidence>
<keyword evidence="3 6" id="KW-1133">Transmembrane helix</keyword>
<evidence type="ECO:0000256" key="2">
    <source>
        <dbReference type="ARBA" id="ARBA00022692"/>
    </source>
</evidence>
<evidence type="ECO:0000256" key="4">
    <source>
        <dbReference type="ARBA" id="ARBA00023136"/>
    </source>
</evidence>
<evidence type="ECO:0000256" key="6">
    <source>
        <dbReference type="SAM" id="Phobius"/>
    </source>
</evidence>